<protein>
    <submittedName>
        <fullName evidence="3">Uncharacterized protein</fullName>
    </submittedName>
</protein>
<dbReference type="PANTHER" id="PTHR30006:SF2">
    <property type="entry name" value="ABC TRANSPORTER SUBSTRATE-BINDING PROTEIN"/>
    <property type="match status" value="1"/>
</dbReference>
<reference evidence="3 4" key="1">
    <citation type="submission" date="2023-04" db="EMBL/GenBank/DDBJ databases">
        <title>Genome of Basidiobolus ranarum AG-B5.</title>
        <authorList>
            <person name="Stajich J.E."/>
            <person name="Carter-House D."/>
            <person name="Gryganskyi A."/>
        </authorList>
    </citation>
    <scope>NUCLEOTIDE SEQUENCE [LARGE SCALE GENOMIC DNA]</scope>
    <source>
        <strain evidence="3 4">AG-B5</strain>
    </source>
</reference>
<evidence type="ECO:0000256" key="2">
    <source>
        <dbReference type="SAM" id="SignalP"/>
    </source>
</evidence>
<dbReference type="Gene3D" id="3.40.190.10">
    <property type="entry name" value="Periplasmic binding protein-like II"/>
    <property type="match status" value="2"/>
</dbReference>
<feature type="signal peptide" evidence="2">
    <location>
        <begin position="1"/>
        <end position="26"/>
    </location>
</feature>
<feature type="chain" id="PRO_5046184867" evidence="2">
    <location>
        <begin position="27"/>
        <end position="304"/>
    </location>
</feature>
<comment type="caution">
    <text evidence="3">The sequence shown here is derived from an EMBL/GenBank/DDBJ whole genome shotgun (WGS) entry which is preliminary data.</text>
</comment>
<keyword evidence="4" id="KW-1185">Reference proteome</keyword>
<proteinExistence type="predicted"/>
<dbReference type="EMBL" id="JASJQH010001232">
    <property type="protein sequence ID" value="KAK9761760.1"/>
    <property type="molecule type" value="Genomic_DNA"/>
</dbReference>
<evidence type="ECO:0000256" key="1">
    <source>
        <dbReference type="ARBA" id="ARBA00022729"/>
    </source>
</evidence>
<gene>
    <name evidence="3" type="ORF">K7432_013104</name>
</gene>
<dbReference type="PANTHER" id="PTHR30006">
    <property type="entry name" value="THIAMINE-BINDING PERIPLASMIC PROTEIN-RELATED"/>
    <property type="match status" value="1"/>
</dbReference>
<name>A0ABR2WJR2_9FUNG</name>
<dbReference type="PROSITE" id="PS51257">
    <property type="entry name" value="PROKAR_LIPOPROTEIN"/>
    <property type="match status" value="1"/>
</dbReference>
<organism evidence="3 4">
    <name type="scientific">Basidiobolus ranarum</name>
    <dbReference type="NCBI Taxonomy" id="34480"/>
    <lineage>
        <taxon>Eukaryota</taxon>
        <taxon>Fungi</taxon>
        <taxon>Fungi incertae sedis</taxon>
        <taxon>Zoopagomycota</taxon>
        <taxon>Entomophthoromycotina</taxon>
        <taxon>Basidiobolomycetes</taxon>
        <taxon>Basidiobolales</taxon>
        <taxon>Basidiobolaceae</taxon>
        <taxon>Basidiobolus</taxon>
    </lineage>
</organism>
<evidence type="ECO:0000313" key="3">
    <source>
        <dbReference type="EMBL" id="KAK9761760.1"/>
    </source>
</evidence>
<dbReference type="SUPFAM" id="SSF53850">
    <property type="entry name" value="Periplasmic binding protein-like II"/>
    <property type="match status" value="1"/>
</dbReference>
<evidence type="ECO:0000313" key="4">
    <source>
        <dbReference type="Proteomes" id="UP001479436"/>
    </source>
</evidence>
<accession>A0ABR2WJR2</accession>
<dbReference type="Proteomes" id="UP001479436">
    <property type="component" value="Unassembled WGS sequence"/>
</dbReference>
<sequence>MLRLSLVTLITTVAMFPLMQVTATSACNTKVTAPSVPWYVKKEEFELHKLYKAALKEGGQVNVFAGGDMPNAAASMVEAFEKKFPGTKLNITVNLSKYYDELIDKQLALGGDASEPDMTHLQTVQNFPHINPLALTIFTALAKIRKATTGPPIFTSSQILSAPRFQSLKGLLKPELKDGKIIYTYPHDDDSVLYQFMRLIKQNGLDWFKHFLAQKPQAVRGTYTPAFYTTNGTSTATFNTMGSLNSQAGDALTTIVPKKTFFQSWTQMGAIFKKAKHPATAKLYAGWFLRFSEKFHVYIMVSTN</sequence>
<keyword evidence="1 2" id="KW-0732">Signal</keyword>